<keyword evidence="1" id="KW-0472">Membrane</keyword>
<reference evidence="3" key="1">
    <citation type="submission" date="2021-01" db="EMBL/GenBank/DDBJ databases">
        <authorList>
            <person name="Corre E."/>
            <person name="Pelletier E."/>
            <person name="Niang G."/>
            <person name="Scheremetjew M."/>
            <person name="Finn R."/>
            <person name="Kale V."/>
            <person name="Holt S."/>
            <person name="Cochrane G."/>
            <person name="Meng A."/>
            <person name="Brown T."/>
            <person name="Cohen L."/>
        </authorList>
    </citation>
    <scope>NUCLEOTIDE SEQUENCE</scope>
    <source>
        <strain evidence="3">CCCM811</strain>
    </source>
</reference>
<dbReference type="EMBL" id="HBIV01037948">
    <property type="protein sequence ID" value="CAE0675250.1"/>
    <property type="molecule type" value="Transcribed_RNA"/>
</dbReference>
<protein>
    <recommendedName>
        <fullName evidence="2">Acyltransferase 3 domain-containing protein</fullName>
    </recommendedName>
</protein>
<dbReference type="GO" id="GO:0016020">
    <property type="term" value="C:membrane"/>
    <property type="evidence" value="ECO:0007669"/>
    <property type="project" value="TreeGrafter"/>
</dbReference>
<dbReference type="PANTHER" id="PTHR23028:SF53">
    <property type="entry name" value="ACYL_TRANSF_3 DOMAIN-CONTAINING PROTEIN"/>
    <property type="match status" value="1"/>
</dbReference>
<feature type="transmembrane region" description="Helical" evidence="1">
    <location>
        <begin position="43"/>
        <end position="61"/>
    </location>
</feature>
<feature type="transmembrane region" description="Helical" evidence="1">
    <location>
        <begin position="244"/>
        <end position="262"/>
    </location>
</feature>
<dbReference type="GO" id="GO:0000271">
    <property type="term" value="P:polysaccharide biosynthetic process"/>
    <property type="evidence" value="ECO:0007669"/>
    <property type="project" value="TreeGrafter"/>
</dbReference>
<dbReference type="PANTHER" id="PTHR23028">
    <property type="entry name" value="ACETYLTRANSFERASE"/>
    <property type="match status" value="1"/>
</dbReference>
<proteinExistence type="predicted"/>
<accession>A0A7S3Z8I0</accession>
<dbReference type="InterPro" id="IPR050879">
    <property type="entry name" value="Acyltransferase_3"/>
</dbReference>
<name>A0A7S3Z8I0_9EUKA</name>
<feature type="transmembrane region" description="Helical" evidence="1">
    <location>
        <begin position="274"/>
        <end position="291"/>
    </location>
</feature>
<dbReference type="AlphaFoldDB" id="A0A7S3Z8I0"/>
<feature type="transmembrane region" description="Helical" evidence="1">
    <location>
        <begin position="82"/>
        <end position="101"/>
    </location>
</feature>
<sequence>MAPLVGLRGLAALWIVTYHIQCMTINLHGDYGKMFPFFLEGSQMFSIFFILSGLSLVAFYDEKKLSSWTKIRFFWSKRVARLAPLYYLGLLLAIPGAVRAYKNVHSSPGSITAESLLNALFLKSIFWPSRTNGFVNWEVQLWQISAFMGCYCLYPLLIKFRGSRTEHAIIATLLYVFPVICYFVLAEACESLSDQEMVNKSTPYEWLQGIHYWYIPRLPQFILGIYLGNFLFKTSYLLPSSLAAVISDASLLTIASVTILLAYHEDRIFLWERFFQFLLVPVHILLIMALCHEEEHRQRRRGCGWRSISSLLFNSKPLQKLGELSLAMYCLHVQLFNPYIMLLEYPKIYQHWDRWHYWVPVNLVLPYICVLIVVSAFVIQVYEEPLRTCLARWLAVGRNNKWDKEPRRVK</sequence>
<keyword evidence="1" id="KW-1133">Transmembrane helix</keyword>
<keyword evidence="1" id="KW-0812">Transmembrane</keyword>
<evidence type="ECO:0000256" key="1">
    <source>
        <dbReference type="SAM" id="Phobius"/>
    </source>
</evidence>
<organism evidence="3">
    <name type="scientific">Lotharella globosa</name>
    <dbReference type="NCBI Taxonomy" id="91324"/>
    <lineage>
        <taxon>Eukaryota</taxon>
        <taxon>Sar</taxon>
        <taxon>Rhizaria</taxon>
        <taxon>Cercozoa</taxon>
        <taxon>Chlorarachniophyceae</taxon>
        <taxon>Lotharella</taxon>
    </lineage>
</organism>
<evidence type="ECO:0000313" key="3">
    <source>
        <dbReference type="EMBL" id="CAE0675250.1"/>
    </source>
</evidence>
<feature type="domain" description="Acyltransferase 3" evidence="2">
    <location>
        <begin position="6"/>
        <end position="376"/>
    </location>
</feature>
<evidence type="ECO:0000259" key="2">
    <source>
        <dbReference type="Pfam" id="PF01757"/>
    </source>
</evidence>
<feature type="transmembrane region" description="Helical" evidence="1">
    <location>
        <begin position="363"/>
        <end position="382"/>
    </location>
</feature>
<dbReference type="GO" id="GO:0016747">
    <property type="term" value="F:acyltransferase activity, transferring groups other than amino-acyl groups"/>
    <property type="evidence" value="ECO:0007669"/>
    <property type="project" value="InterPro"/>
</dbReference>
<feature type="transmembrane region" description="Helical" evidence="1">
    <location>
        <begin position="169"/>
        <end position="193"/>
    </location>
</feature>
<gene>
    <name evidence="3" type="ORF">LGLO00237_LOCUS27026</name>
</gene>
<feature type="transmembrane region" description="Helical" evidence="1">
    <location>
        <begin position="213"/>
        <end position="232"/>
    </location>
</feature>
<dbReference type="InterPro" id="IPR002656">
    <property type="entry name" value="Acyl_transf_3_dom"/>
</dbReference>
<feature type="transmembrane region" description="Helical" evidence="1">
    <location>
        <begin position="139"/>
        <end position="157"/>
    </location>
</feature>
<dbReference type="Pfam" id="PF01757">
    <property type="entry name" value="Acyl_transf_3"/>
    <property type="match status" value="1"/>
</dbReference>